<reference evidence="1 2" key="1">
    <citation type="submission" date="2020-07" db="EMBL/GenBank/DDBJ databases">
        <title>Spirosoma foliorum sp. nov., isolated from the leaves on the Nejang mountain Korea, Republic of.</title>
        <authorList>
            <person name="Ho H."/>
            <person name="Lee Y.-J."/>
            <person name="Nurcahyanto D.-A."/>
            <person name="Kim S.-G."/>
        </authorList>
    </citation>
    <scope>NUCLEOTIDE SEQUENCE [LARGE SCALE GENOMIC DNA]</scope>
    <source>
        <strain evidence="1 2">PL0136</strain>
    </source>
</reference>
<dbReference type="EMBL" id="CP059732">
    <property type="protein sequence ID" value="QMW05418.1"/>
    <property type="molecule type" value="Genomic_DNA"/>
</dbReference>
<evidence type="ECO:0008006" key="3">
    <source>
        <dbReference type="Google" id="ProtNLM"/>
    </source>
</evidence>
<accession>A0A7G5H2S6</accession>
<keyword evidence="2" id="KW-1185">Reference proteome</keyword>
<gene>
    <name evidence="1" type="ORF">H3H32_11250</name>
</gene>
<protein>
    <recommendedName>
        <fullName evidence="3">IrrE N-terminal-like domain-containing protein</fullName>
    </recommendedName>
</protein>
<dbReference type="RefSeq" id="WP_182462790.1">
    <property type="nucleotide sequence ID" value="NZ_CP059732.1"/>
</dbReference>
<dbReference type="AlphaFoldDB" id="A0A7G5H2S6"/>
<evidence type="ECO:0000313" key="1">
    <source>
        <dbReference type="EMBL" id="QMW05418.1"/>
    </source>
</evidence>
<dbReference type="KEGG" id="sfol:H3H32_11250"/>
<name>A0A7G5H2S6_9BACT</name>
<evidence type="ECO:0000313" key="2">
    <source>
        <dbReference type="Proteomes" id="UP000515369"/>
    </source>
</evidence>
<proteinExistence type="predicted"/>
<organism evidence="1 2">
    <name type="scientific">Spirosoma foliorum</name>
    <dbReference type="NCBI Taxonomy" id="2710596"/>
    <lineage>
        <taxon>Bacteria</taxon>
        <taxon>Pseudomonadati</taxon>
        <taxon>Bacteroidota</taxon>
        <taxon>Cytophagia</taxon>
        <taxon>Cytophagales</taxon>
        <taxon>Cytophagaceae</taxon>
        <taxon>Spirosoma</taxon>
    </lineage>
</organism>
<sequence length="425" mass="47979">MNNNPLKNSHEPDSDAFEQMFHQSLQQHGFIFPENAEDIEALRQQVLTSNIPVPDDLPSSASILNQGRIETIKGWNFVSQPEDEAAISWQRLLAMLKQVGFSEVFVKRRLLPTWATDIINRFDSNDESYQLAIKQTLAKVAKIFSISAEDIVELQSLPLPAYQHYNTRYKKPINTEVTDIAAYTLYAKTLAEILLKASANLPVKSIPTDYHEFRSQVEVTFGPLTFENTLRYVWSLGIPVLPLTDTVNFHGACFRISGRNVIVLKQNTTSIIRWLFDLLHEVKHASDYLDETVREVVETSALFSSEMNLSDEEKAANQFANDVVLDGRGGELAFKVVKAAGGREQALKAKVIEIASQENVPPGALANYLAYLLKLQQNRNWWSTAVSLQPTNPDPRLTAKTILNEYIRFDILSIEEKEILENALS</sequence>
<dbReference type="Proteomes" id="UP000515369">
    <property type="component" value="Chromosome"/>
</dbReference>